<evidence type="ECO:0000256" key="6">
    <source>
        <dbReference type="ARBA" id="ARBA00023242"/>
    </source>
</evidence>
<dbReference type="InterPro" id="IPR051644">
    <property type="entry name" value="TRAMP_AT-DNA-binding"/>
</dbReference>
<dbReference type="EMBL" id="JARGDH010000003">
    <property type="protein sequence ID" value="KAL0272989.1"/>
    <property type="molecule type" value="Genomic_DNA"/>
</dbReference>
<evidence type="ECO:0000256" key="3">
    <source>
        <dbReference type="ARBA" id="ARBA00022737"/>
    </source>
</evidence>
<evidence type="ECO:0000259" key="11">
    <source>
        <dbReference type="PROSITE" id="PS50158"/>
    </source>
</evidence>
<comment type="caution">
    <text evidence="12">The sequence shown here is derived from an EMBL/GenBank/DDBJ whole genome shotgun (WGS) entry which is preliminary data.</text>
</comment>
<evidence type="ECO:0000313" key="12">
    <source>
        <dbReference type="EMBL" id="KAL0272989.1"/>
    </source>
</evidence>
<accession>A0AAW2HSQ0</accession>
<dbReference type="PANTHER" id="PTHR46543:SF1">
    <property type="entry name" value="ZINC FINGER CCHC DOMAIN-CONTAINING PROTEIN 7"/>
    <property type="match status" value="1"/>
</dbReference>
<organism evidence="12">
    <name type="scientific">Menopon gallinae</name>
    <name type="common">poultry shaft louse</name>
    <dbReference type="NCBI Taxonomy" id="328185"/>
    <lineage>
        <taxon>Eukaryota</taxon>
        <taxon>Metazoa</taxon>
        <taxon>Ecdysozoa</taxon>
        <taxon>Arthropoda</taxon>
        <taxon>Hexapoda</taxon>
        <taxon>Insecta</taxon>
        <taxon>Pterygota</taxon>
        <taxon>Neoptera</taxon>
        <taxon>Paraneoptera</taxon>
        <taxon>Psocodea</taxon>
        <taxon>Troctomorpha</taxon>
        <taxon>Phthiraptera</taxon>
        <taxon>Amblycera</taxon>
        <taxon>Menoponidae</taxon>
        <taxon>Menopon</taxon>
    </lineage>
</organism>
<dbReference type="GO" id="GO:0008270">
    <property type="term" value="F:zinc ion binding"/>
    <property type="evidence" value="ECO:0007669"/>
    <property type="project" value="UniProtKB-KW"/>
</dbReference>
<dbReference type="GO" id="GO:0071039">
    <property type="term" value="P:nuclear polyadenylation-dependent CUT catabolic process"/>
    <property type="evidence" value="ECO:0007669"/>
    <property type="project" value="TreeGrafter"/>
</dbReference>
<evidence type="ECO:0000256" key="9">
    <source>
        <dbReference type="PROSITE-ProRule" id="PRU00047"/>
    </source>
</evidence>
<feature type="compositionally biased region" description="Low complexity" evidence="10">
    <location>
        <begin position="1"/>
        <end position="17"/>
    </location>
</feature>
<feature type="compositionally biased region" description="Basic residues" evidence="10">
    <location>
        <begin position="332"/>
        <end position="350"/>
    </location>
</feature>
<dbReference type="PANTHER" id="PTHR46543">
    <property type="entry name" value="ZINC FINGER CCHC DOMAIN-CONTAINING PROTEIN 7"/>
    <property type="match status" value="1"/>
</dbReference>
<evidence type="ECO:0000256" key="1">
    <source>
        <dbReference type="ARBA" id="ARBA00004123"/>
    </source>
</evidence>
<name>A0AAW2HSQ0_9NEOP</name>
<comment type="subcellular location">
    <subcellularLocation>
        <location evidence="1">Nucleus</location>
    </subcellularLocation>
</comment>
<dbReference type="PROSITE" id="PS50158">
    <property type="entry name" value="ZF_CCHC"/>
    <property type="match status" value="1"/>
</dbReference>
<dbReference type="GO" id="GO:0031499">
    <property type="term" value="C:TRAMP complex"/>
    <property type="evidence" value="ECO:0007669"/>
    <property type="project" value="TreeGrafter"/>
</dbReference>
<feature type="domain" description="CCHC-type" evidence="11">
    <location>
        <begin position="148"/>
        <end position="164"/>
    </location>
</feature>
<dbReference type="GO" id="GO:0071037">
    <property type="term" value="P:nuclear polyadenylation-dependent snRNA catabolic process"/>
    <property type="evidence" value="ECO:0007669"/>
    <property type="project" value="TreeGrafter"/>
</dbReference>
<dbReference type="Gene3D" id="4.10.60.10">
    <property type="entry name" value="Zinc finger, CCHC-type"/>
    <property type="match status" value="2"/>
</dbReference>
<dbReference type="GO" id="GO:0071036">
    <property type="term" value="P:nuclear polyadenylation-dependent snoRNA catabolic process"/>
    <property type="evidence" value="ECO:0007669"/>
    <property type="project" value="TreeGrafter"/>
</dbReference>
<keyword evidence="6" id="KW-0539">Nucleus</keyword>
<dbReference type="InterPro" id="IPR001878">
    <property type="entry name" value="Znf_CCHC"/>
</dbReference>
<keyword evidence="5" id="KW-0862">Zinc</keyword>
<protein>
    <recommendedName>
        <fullName evidence="7">Zinc finger CCHC domain-containing protein 7</fullName>
    </recommendedName>
    <alternativeName>
        <fullName evidence="8">TRAMP-like complex RNA-binding factor ZCCHC7</fullName>
    </alternativeName>
</protein>
<sequence length="361" mass="41829">MDRNPVVVYSDDSSDSVTEIEPPKKLPPPVIDLRDDDIVINVKGNTSQVLVETLVRGYEIPMESPGDNPSHWTNEMKKFYNDDWGNEDQFIVEKLQEKMDKRPSLWRVSEKDLHYLENKKSKSFVKCWNCCQFGHNMYKCKEPLRTPKCHMCGVSGHVENTCPNAICLNCGNQMGSYSLSCNKCKSESCKTCSRCSMSGHHFLNCSDHWRRFHSTIGKTVVTAPEKDTYKSAVEMWCCNCGRKGHYPIHCQAKKNLSFPETTLYVASYGSAFNEQGVVQQQQGNNHQQQRHYQQPGIVTKFRRKEQLYNAYPKKHKPASVRLMEGINNMRLKNKHKKRHKPNHNWKFGRNRPHETPDFIPL</sequence>
<reference evidence="12" key="1">
    <citation type="journal article" date="2024" name="Gigascience">
        <title>Chromosome-level genome of the poultry shaft louse Menopon gallinae provides insight into the host-switching and adaptive evolution of parasitic lice.</title>
        <authorList>
            <person name="Xu Y."/>
            <person name="Ma L."/>
            <person name="Liu S."/>
            <person name="Liang Y."/>
            <person name="Liu Q."/>
            <person name="He Z."/>
            <person name="Tian L."/>
            <person name="Duan Y."/>
            <person name="Cai W."/>
            <person name="Li H."/>
            <person name="Song F."/>
        </authorList>
    </citation>
    <scope>NUCLEOTIDE SEQUENCE</scope>
    <source>
        <strain evidence="12">Cailab_2023a</strain>
    </source>
</reference>
<evidence type="ECO:0000256" key="4">
    <source>
        <dbReference type="ARBA" id="ARBA00022771"/>
    </source>
</evidence>
<feature type="compositionally biased region" description="Basic and acidic residues" evidence="10">
    <location>
        <begin position="351"/>
        <end position="361"/>
    </location>
</feature>
<evidence type="ECO:0000256" key="7">
    <source>
        <dbReference type="ARBA" id="ARBA00041190"/>
    </source>
</evidence>
<keyword evidence="2" id="KW-0479">Metal-binding</keyword>
<evidence type="ECO:0000256" key="10">
    <source>
        <dbReference type="SAM" id="MobiDB-lite"/>
    </source>
</evidence>
<keyword evidence="4 9" id="KW-0863">Zinc-finger</keyword>
<dbReference type="AlphaFoldDB" id="A0AAW2HSQ0"/>
<feature type="region of interest" description="Disordered" evidence="10">
    <location>
        <begin position="332"/>
        <end position="361"/>
    </location>
</feature>
<dbReference type="GO" id="GO:0071038">
    <property type="term" value="P:TRAMP-dependent tRNA surveillance pathway"/>
    <property type="evidence" value="ECO:0007669"/>
    <property type="project" value="TreeGrafter"/>
</dbReference>
<keyword evidence="3" id="KW-0677">Repeat</keyword>
<dbReference type="SUPFAM" id="SSF57756">
    <property type="entry name" value="Retrovirus zinc finger-like domains"/>
    <property type="match status" value="1"/>
</dbReference>
<dbReference type="GO" id="GO:0071031">
    <property type="term" value="P:nuclear mRNA surveillance of mRNA 3'-end processing"/>
    <property type="evidence" value="ECO:0007669"/>
    <property type="project" value="TreeGrafter"/>
</dbReference>
<evidence type="ECO:0000256" key="8">
    <source>
        <dbReference type="ARBA" id="ARBA00043023"/>
    </source>
</evidence>
<proteinExistence type="predicted"/>
<dbReference type="GO" id="GO:0003723">
    <property type="term" value="F:RNA binding"/>
    <property type="evidence" value="ECO:0007669"/>
    <property type="project" value="TreeGrafter"/>
</dbReference>
<feature type="region of interest" description="Disordered" evidence="10">
    <location>
        <begin position="1"/>
        <end position="23"/>
    </location>
</feature>
<gene>
    <name evidence="12" type="ORF">PYX00_005774</name>
</gene>
<evidence type="ECO:0000256" key="5">
    <source>
        <dbReference type="ARBA" id="ARBA00022833"/>
    </source>
</evidence>
<dbReference type="GO" id="GO:0071035">
    <property type="term" value="P:nuclear polyadenylation-dependent rRNA catabolic process"/>
    <property type="evidence" value="ECO:0007669"/>
    <property type="project" value="TreeGrafter"/>
</dbReference>
<evidence type="ECO:0000256" key="2">
    <source>
        <dbReference type="ARBA" id="ARBA00022723"/>
    </source>
</evidence>
<dbReference type="InterPro" id="IPR036875">
    <property type="entry name" value="Znf_CCHC_sf"/>
</dbReference>
<dbReference type="SMART" id="SM00343">
    <property type="entry name" value="ZnF_C2HC"/>
    <property type="match status" value="4"/>
</dbReference>